<evidence type="ECO:0000313" key="4">
    <source>
        <dbReference type="EMBL" id="OAM90387.1"/>
    </source>
</evidence>
<dbReference type="AlphaFoldDB" id="A0A178IM55"/>
<comment type="caution">
    <text evidence="4">The sequence shown here is derived from an EMBL/GenBank/DDBJ whole genome shotgun (WGS) entry which is preliminary data.</text>
</comment>
<gene>
    <name evidence="4" type="ORF">AW736_07875</name>
</gene>
<dbReference type="InterPro" id="IPR003959">
    <property type="entry name" value="ATPase_AAA_core"/>
</dbReference>
<feature type="region of interest" description="Disordered" evidence="1">
    <location>
        <begin position="90"/>
        <end position="110"/>
    </location>
</feature>
<dbReference type="CDD" id="cd00267">
    <property type="entry name" value="ABC_ATPase"/>
    <property type="match status" value="1"/>
</dbReference>
<organism evidence="4 5">
    <name type="scientific">Termitidicoccus mucosus</name>
    <dbReference type="NCBI Taxonomy" id="1184151"/>
    <lineage>
        <taxon>Bacteria</taxon>
        <taxon>Pseudomonadati</taxon>
        <taxon>Verrucomicrobiota</taxon>
        <taxon>Opitutia</taxon>
        <taxon>Opitutales</taxon>
        <taxon>Opitutaceae</taxon>
        <taxon>Termitidicoccus</taxon>
    </lineage>
</organism>
<dbReference type="STRING" id="1184151.AW736_07875"/>
<dbReference type="Pfam" id="PF20469">
    <property type="entry name" value="OLD-like_TOPRIM"/>
    <property type="match status" value="1"/>
</dbReference>
<evidence type="ECO:0000259" key="2">
    <source>
        <dbReference type="Pfam" id="PF13304"/>
    </source>
</evidence>
<sequence>MEWLSLEEKEPALEVTLHVFRVKRKNRSGVETFVADSSWRSGPKGAGRAVEGDLRSFLLSTYLKPLRDAEMEMAAGRSSRLSQLLLNHPALKGQDQPSTPPVPETGKPLQPPATLVGIMKTAEGWIQSSDSLTQAKRQLNDDYLKNLSTGPASLQGEITIGRNADLKAILEKLELWLNSSLTPDERLRHGLGLNNLLFMAAELLLLSETTEAGLPLLLVEEPEAHLHPQLQLRLMEFLEAKTAGDSGVQVIVTTHSPTLSAKANIENLTLLAAGRAFPLAANQTKLSPGDYRFLRRFLDATKANLFFARGVVIVEGDAENILLPVFAELLGRSFTRHGVSVVNVGHRGLFRYARVFQRADGKEPPIRVACVSDRDIPTDESKTYVLPKKKGPKFTSDFGATKLKTHLAALIKYDGGVVQTFVSPEWTLEHDIALGGFARELHTAIAIAKELKNFSGELTVDETAQIVTAAETEYDAFAAQKNAREIAAFVYQPLYEKEASKAEVAQIFAERLAKSGHDEAALRANLPAHVLSTIDYVTSLQPAP</sequence>
<evidence type="ECO:0000259" key="3">
    <source>
        <dbReference type="Pfam" id="PF20469"/>
    </source>
</evidence>
<dbReference type="Pfam" id="PF13304">
    <property type="entry name" value="AAA_21"/>
    <property type="match status" value="1"/>
</dbReference>
<reference evidence="4 5" key="1">
    <citation type="submission" date="2016-01" db="EMBL/GenBank/DDBJ databases">
        <title>High potential of lignocellulose degradation of a new Verrucomicrobia species.</title>
        <authorList>
            <person name="Wang Y."/>
            <person name="Shi Y."/>
            <person name="Qiu Z."/>
            <person name="Liu S."/>
            <person name="Yang H."/>
        </authorList>
    </citation>
    <scope>NUCLEOTIDE SEQUENCE [LARGE SCALE GENOMIC DNA]</scope>
    <source>
        <strain evidence="4 5">TSB47</strain>
    </source>
</reference>
<keyword evidence="5" id="KW-1185">Reference proteome</keyword>
<evidence type="ECO:0000313" key="5">
    <source>
        <dbReference type="Proteomes" id="UP000078486"/>
    </source>
</evidence>
<dbReference type="CDD" id="cd01026">
    <property type="entry name" value="TOPRIM_OLD"/>
    <property type="match status" value="1"/>
</dbReference>
<dbReference type="GO" id="GO:0016887">
    <property type="term" value="F:ATP hydrolysis activity"/>
    <property type="evidence" value="ECO:0007669"/>
    <property type="project" value="InterPro"/>
</dbReference>
<dbReference type="Gene3D" id="3.40.50.300">
    <property type="entry name" value="P-loop containing nucleotide triphosphate hydrolases"/>
    <property type="match status" value="1"/>
</dbReference>
<evidence type="ECO:0000256" key="1">
    <source>
        <dbReference type="SAM" id="MobiDB-lite"/>
    </source>
</evidence>
<dbReference type="InterPro" id="IPR051396">
    <property type="entry name" value="Bact_Antivir_Def_Nuclease"/>
</dbReference>
<proteinExistence type="predicted"/>
<protein>
    <submittedName>
        <fullName evidence="4">Uncharacterized protein</fullName>
    </submittedName>
</protein>
<feature type="domain" description="ATPase AAA-type core" evidence="2">
    <location>
        <begin position="192"/>
        <end position="259"/>
    </location>
</feature>
<dbReference type="GO" id="GO:0005524">
    <property type="term" value="F:ATP binding"/>
    <property type="evidence" value="ECO:0007669"/>
    <property type="project" value="InterPro"/>
</dbReference>
<accession>A0A178IM55</accession>
<dbReference type="InterPro" id="IPR034139">
    <property type="entry name" value="TOPRIM_OLD"/>
</dbReference>
<dbReference type="PANTHER" id="PTHR43581:SF4">
    <property type="entry name" value="ATP_GTP PHOSPHATASE"/>
    <property type="match status" value="1"/>
</dbReference>
<dbReference type="Proteomes" id="UP000078486">
    <property type="component" value="Unassembled WGS sequence"/>
</dbReference>
<dbReference type="PANTHER" id="PTHR43581">
    <property type="entry name" value="ATP/GTP PHOSPHATASE"/>
    <property type="match status" value="1"/>
</dbReference>
<dbReference type="SUPFAM" id="SSF52540">
    <property type="entry name" value="P-loop containing nucleoside triphosphate hydrolases"/>
    <property type="match status" value="1"/>
</dbReference>
<name>A0A178IM55_9BACT</name>
<dbReference type="EMBL" id="LRRQ01000058">
    <property type="protein sequence ID" value="OAM90387.1"/>
    <property type="molecule type" value="Genomic_DNA"/>
</dbReference>
<feature type="domain" description="OLD protein-like TOPRIM" evidence="3">
    <location>
        <begin position="306"/>
        <end position="375"/>
    </location>
</feature>
<dbReference type="InterPro" id="IPR027417">
    <property type="entry name" value="P-loop_NTPase"/>
</dbReference>